<gene>
    <name evidence="10" type="ORF">GH714_001289</name>
</gene>
<proteinExistence type="predicted"/>
<dbReference type="PANTHER" id="PTHR27002">
    <property type="entry name" value="RECEPTOR-LIKE SERINE/THREONINE-PROTEIN KINASE SD1-8"/>
    <property type="match status" value="1"/>
</dbReference>
<dbReference type="AlphaFoldDB" id="A0A6A6LU95"/>
<reference evidence="10 11" key="1">
    <citation type="journal article" date="2020" name="Mol. Plant">
        <title>The Chromosome-Based Rubber Tree Genome Provides New Insights into Spurge Genome Evolution and Rubber Biosynthesis.</title>
        <authorList>
            <person name="Liu J."/>
            <person name="Shi C."/>
            <person name="Shi C.C."/>
            <person name="Li W."/>
            <person name="Zhang Q.J."/>
            <person name="Zhang Y."/>
            <person name="Li K."/>
            <person name="Lu H.F."/>
            <person name="Shi C."/>
            <person name="Zhu S.T."/>
            <person name="Xiao Z.Y."/>
            <person name="Nan H."/>
            <person name="Yue Y."/>
            <person name="Zhu X.G."/>
            <person name="Wu Y."/>
            <person name="Hong X.N."/>
            <person name="Fan G.Y."/>
            <person name="Tong Y."/>
            <person name="Zhang D."/>
            <person name="Mao C.L."/>
            <person name="Liu Y.L."/>
            <person name="Hao S.J."/>
            <person name="Liu W.Q."/>
            <person name="Lv M.Q."/>
            <person name="Zhang H.B."/>
            <person name="Liu Y."/>
            <person name="Hu-Tang G.R."/>
            <person name="Wang J.P."/>
            <person name="Wang J.H."/>
            <person name="Sun Y.H."/>
            <person name="Ni S.B."/>
            <person name="Chen W.B."/>
            <person name="Zhang X.C."/>
            <person name="Jiao Y.N."/>
            <person name="Eichler E.E."/>
            <person name="Li G.H."/>
            <person name="Liu X."/>
            <person name="Gao L.Z."/>
        </authorList>
    </citation>
    <scope>NUCLEOTIDE SEQUENCE [LARGE SCALE GENOMIC DNA]</scope>
    <source>
        <strain evidence="11">cv. GT1</strain>
        <tissue evidence="10">Leaf</tissue>
    </source>
</reference>
<evidence type="ECO:0000256" key="5">
    <source>
        <dbReference type="ARBA" id="ARBA00022777"/>
    </source>
</evidence>
<feature type="domain" description="S-locus glycoprotein" evidence="8">
    <location>
        <begin position="2"/>
        <end position="36"/>
    </location>
</feature>
<evidence type="ECO:0000313" key="11">
    <source>
        <dbReference type="Proteomes" id="UP000467840"/>
    </source>
</evidence>
<dbReference type="GO" id="GO:0004674">
    <property type="term" value="F:protein serine/threonine kinase activity"/>
    <property type="evidence" value="ECO:0007669"/>
    <property type="project" value="UniProtKB-KW"/>
</dbReference>
<keyword evidence="2" id="KW-0808">Transferase</keyword>
<name>A0A6A6LU95_HEVBR</name>
<dbReference type="SUPFAM" id="SSF56112">
    <property type="entry name" value="Protein kinase-like (PK-like)"/>
    <property type="match status" value="1"/>
</dbReference>
<dbReference type="Pfam" id="PF07714">
    <property type="entry name" value="PK_Tyr_Ser-Thr"/>
    <property type="match status" value="1"/>
</dbReference>
<dbReference type="InterPro" id="IPR000858">
    <property type="entry name" value="S_locus_glycoprot_dom"/>
</dbReference>
<dbReference type="InterPro" id="IPR001245">
    <property type="entry name" value="Ser-Thr/Tyr_kinase_cat_dom"/>
</dbReference>
<dbReference type="EMBL" id="JAAGAX010000008">
    <property type="protein sequence ID" value="KAF2305042.1"/>
    <property type="molecule type" value="Genomic_DNA"/>
</dbReference>
<dbReference type="GO" id="GO:0048544">
    <property type="term" value="P:recognition of pollen"/>
    <property type="evidence" value="ECO:0007669"/>
    <property type="project" value="InterPro"/>
</dbReference>
<evidence type="ECO:0000313" key="10">
    <source>
        <dbReference type="EMBL" id="KAF2305042.1"/>
    </source>
</evidence>
<keyword evidence="6" id="KW-0067">ATP-binding</keyword>
<protein>
    <recommendedName>
        <fullName evidence="12">Protein kinase domain-containing protein</fullName>
    </recommendedName>
</protein>
<dbReference type="Gene3D" id="1.10.510.10">
    <property type="entry name" value="Transferase(Phosphotransferase) domain 1"/>
    <property type="match status" value="1"/>
</dbReference>
<keyword evidence="4" id="KW-0547">Nucleotide-binding</keyword>
<sequence length="260" mass="29546">MIPSNQCDIYGACGPYGVCKKSRPLICKCLKGFVPQSNEEWSKGNWTRGCKRQADLRCHNSTNAFRAEKGKGDGFWKLSGWNWLHVLDWRPYRYAGVILFWRRTFLRLAYSELEETPWCFDMASTIDTSTNPTATYKGEQFKRFNLLELPIFDFESILVATDNFNTANKLGLGGKLKDGKVVAVKRLSSRGYMSPEDTLGGIFSEKSDVVSFGVLILEIVYGKKNNSFCNDEQYLSLPAYAWKLWSESNALNLMDEALAD</sequence>
<evidence type="ECO:0000256" key="7">
    <source>
        <dbReference type="ARBA" id="ARBA00023157"/>
    </source>
</evidence>
<keyword evidence="5" id="KW-0418">Kinase</keyword>
<keyword evidence="3" id="KW-0732">Signal</keyword>
<dbReference type="Pfam" id="PF00954">
    <property type="entry name" value="S_locus_glycop"/>
    <property type="match status" value="1"/>
</dbReference>
<dbReference type="Proteomes" id="UP000467840">
    <property type="component" value="Chromosome 9"/>
</dbReference>
<evidence type="ECO:0000256" key="4">
    <source>
        <dbReference type="ARBA" id="ARBA00022741"/>
    </source>
</evidence>
<keyword evidence="11" id="KW-1185">Reference proteome</keyword>
<dbReference type="GO" id="GO:0005886">
    <property type="term" value="C:plasma membrane"/>
    <property type="evidence" value="ECO:0007669"/>
    <property type="project" value="TreeGrafter"/>
</dbReference>
<evidence type="ECO:0000256" key="3">
    <source>
        <dbReference type="ARBA" id="ARBA00022729"/>
    </source>
</evidence>
<keyword evidence="7" id="KW-1015">Disulfide bond</keyword>
<comment type="caution">
    <text evidence="10">The sequence shown here is derived from an EMBL/GenBank/DDBJ whole genome shotgun (WGS) entry which is preliminary data.</text>
</comment>
<evidence type="ECO:0000259" key="9">
    <source>
        <dbReference type="Pfam" id="PF07714"/>
    </source>
</evidence>
<evidence type="ECO:0008006" key="12">
    <source>
        <dbReference type="Google" id="ProtNLM"/>
    </source>
</evidence>
<evidence type="ECO:0000256" key="1">
    <source>
        <dbReference type="ARBA" id="ARBA00022527"/>
    </source>
</evidence>
<feature type="domain" description="Serine-threonine/tyrosine-protein kinase catalytic" evidence="9">
    <location>
        <begin position="169"/>
        <end position="230"/>
    </location>
</feature>
<dbReference type="InterPro" id="IPR011009">
    <property type="entry name" value="Kinase-like_dom_sf"/>
</dbReference>
<organism evidence="10 11">
    <name type="scientific">Hevea brasiliensis</name>
    <name type="common">Para rubber tree</name>
    <name type="synonym">Siphonia brasiliensis</name>
    <dbReference type="NCBI Taxonomy" id="3981"/>
    <lineage>
        <taxon>Eukaryota</taxon>
        <taxon>Viridiplantae</taxon>
        <taxon>Streptophyta</taxon>
        <taxon>Embryophyta</taxon>
        <taxon>Tracheophyta</taxon>
        <taxon>Spermatophyta</taxon>
        <taxon>Magnoliopsida</taxon>
        <taxon>eudicotyledons</taxon>
        <taxon>Gunneridae</taxon>
        <taxon>Pentapetalae</taxon>
        <taxon>rosids</taxon>
        <taxon>fabids</taxon>
        <taxon>Malpighiales</taxon>
        <taxon>Euphorbiaceae</taxon>
        <taxon>Crotonoideae</taxon>
        <taxon>Micrandreae</taxon>
        <taxon>Hevea</taxon>
    </lineage>
</organism>
<accession>A0A6A6LU95</accession>
<dbReference type="GO" id="GO:0005524">
    <property type="term" value="F:ATP binding"/>
    <property type="evidence" value="ECO:0007669"/>
    <property type="project" value="UniProtKB-KW"/>
</dbReference>
<dbReference type="PANTHER" id="PTHR27002:SF950">
    <property type="entry name" value="PROTEIN KINASE DOMAIN-CONTAINING PROTEIN"/>
    <property type="match status" value="1"/>
</dbReference>
<keyword evidence="1" id="KW-0723">Serine/threonine-protein kinase</keyword>
<evidence type="ECO:0000259" key="8">
    <source>
        <dbReference type="Pfam" id="PF00954"/>
    </source>
</evidence>
<evidence type="ECO:0000256" key="6">
    <source>
        <dbReference type="ARBA" id="ARBA00022840"/>
    </source>
</evidence>
<evidence type="ECO:0000256" key="2">
    <source>
        <dbReference type="ARBA" id="ARBA00022679"/>
    </source>
</evidence>